<evidence type="ECO:0000259" key="3">
    <source>
        <dbReference type="Pfam" id="PF25967"/>
    </source>
</evidence>
<dbReference type="AlphaFoldDB" id="A0A1E2RVB0"/>
<dbReference type="GO" id="GO:0015562">
    <property type="term" value="F:efflux transmembrane transporter activity"/>
    <property type="evidence" value="ECO:0007669"/>
    <property type="project" value="TreeGrafter"/>
</dbReference>
<accession>A0A1E2RVB0</accession>
<dbReference type="PANTHER" id="PTHR30469">
    <property type="entry name" value="MULTIDRUG RESISTANCE PROTEIN MDTA"/>
    <property type="match status" value="1"/>
</dbReference>
<dbReference type="Proteomes" id="UP000095087">
    <property type="component" value="Unassembled WGS sequence"/>
</dbReference>
<name>A0A1E2RVB0_9HYPH</name>
<dbReference type="OrthoDB" id="9783047at2"/>
<evidence type="ECO:0000313" key="4">
    <source>
        <dbReference type="EMBL" id="ODA66050.1"/>
    </source>
</evidence>
<dbReference type="PANTHER" id="PTHR30469:SF36">
    <property type="entry name" value="BLL3903 PROTEIN"/>
    <property type="match status" value="1"/>
</dbReference>
<sequence>MLQPVTGQLIASGPLSFIDSAVDSLSGTLTAKAVFDNTDYTLVPGQYVDVQIDLDVAPGTVIIPTVSLQTGPAGSFVFVVDDENRIDVAPVTVLGTEGNMAAIESGLSAGAHVVVEGQLKLERGTLVADNVSEADWATLDTPESLRDRHPKTVADHNDTAERRAQ</sequence>
<feature type="domain" description="Multidrug resistance protein MdtA-like C-terminal permuted SH3" evidence="3">
    <location>
        <begin position="61"/>
        <end position="117"/>
    </location>
</feature>
<feature type="region of interest" description="Disordered" evidence="1">
    <location>
        <begin position="140"/>
        <end position="165"/>
    </location>
</feature>
<evidence type="ECO:0000313" key="5">
    <source>
        <dbReference type="Proteomes" id="UP000095087"/>
    </source>
</evidence>
<dbReference type="RefSeq" id="WP_069096201.1">
    <property type="nucleotide sequence ID" value="NZ_MASI01000011.1"/>
</dbReference>
<reference evidence="4 5" key="1">
    <citation type="submission" date="2016-07" db="EMBL/GenBank/DDBJ databases">
        <title>Draft genome sequence of Methyloligella halotolerans C2T (VKM B-2706T=CCUG 61687T=DSM 25045T), a halotolerant polyhydroxybutyrate accumulating methylotroph.</title>
        <authorList>
            <person name="Vasilenko O.V."/>
            <person name="Doronina N.V."/>
            <person name="Poroshina M.N."/>
            <person name="Tarlachkov S.V."/>
            <person name="Trotsenko Y.A."/>
        </authorList>
    </citation>
    <scope>NUCLEOTIDE SEQUENCE [LARGE SCALE GENOMIC DNA]</scope>
    <source>
        <strain evidence="4 5">VKM B-2706</strain>
    </source>
</reference>
<dbReference type="STRING" id="1177755.A7A08_03064"/>
<feature type="domain" description="Multidrug resistance protein MdtA-like beta-barrel" evidence="2">
    <location>
        <begin position="10"/>
        <end position="55"/>
    </location>
</feature>
<proteinExistence type="predicted"/>
<dbReference type="Pfam" id="PF25967">
    <property type="entry name" value="RND-MFP_C"/>
    <property type="match status" value="1"/>
</dbReference>
<dbReference type="InterPro" id="IPR058626">
    <property type="entry name" value="MdtA-like_b-barrel"/>
</dbReference>
<dbReference type="GO" id="GO:1990281">
    <property type="term" value="C:efflux pump complex"/>
    <property type="evidence" value="ECO:0007669"/>
    <property type="project" value="TreeGrafter"/>
</dbReference>
<dbReference type="EMBL" id="MASI01000011">
    <property type="protein sequence ID" value="ODA66050.1"/>
    <property type="molecule type" value="Genomic_DNA"/>
</dbReference>
<evidence type="ECO:0000259" key="2">
    <source>
        <dbReference type="Pfam" id="PF25944"/>
    </source>
</evidence>
<dbReference type="Gene3D" id="2.40.30.170">
    <property type="match status" value="1"/>
</dbReference>
<comment type="caution">
    <text evidence="4">The sequence shown here is derived from an EMBL/GenBank/DDBJ whole genome shotgun (WGS) entry which is preliminary data.</text>
</comment>
<organism evidence="4 5">
    <name type="scientific">Methyloligella halotolerans</name>
    <dbReference type="NCBI Taxonomy" id="1177755"/>
    <lineage>
        <taxon>Bacteria</taxon>
        <taxon>Pseudomonadati</taxon>
        <taxon>Pseudomonadota</taxon>
        <taxon>Alphaproteobacteria</taxon>
        <taxon>Hyphomicrobiales</taxon>
        <taxon>Hyphomicrobiaceae</taxon>
        <taxon>Methyloligella</taxon>
    </lineage>
</organism>
<keyword evidence="5" id="KW-1185">Reference proteome</keyword>
<feature type="compositionally biased region" description="Basic and acidic residues" evidence="1">
    <location>
        <begin position="143"/>
        <end position="165"/>
    </location>
</feature>
<gene>
    <name evidence="4" type="ORF">A7A08_03064</name>
</gene>
<evidence type="ECO:0000256" key="1">
    <source>
        <dbReference type="SAM" id="MobiDB-lite"/>
    </source>
</evidence>
<dbReference type="SUPFAM" id="SSF111369">
    <property type="entry name" value="HlyD-like secretion proteins"/>
    <property type="match status" value="1"/>
</dbReference>
<protein>
    <submittedName>
        <fullName evidence="4">Multidrug resistance protein MdtA</fullName>
    </submittedName>
</protein>
<dbReference type="Pfam" id="PF25944">
    <property type="entry name" value="Beta-barrel_RND"/>
    <property type="match status" value="1"/>
</dbReference>
<dbReference type="Gene3D" id="2.40.420.20">
    <property type="match status" value="1"/>
</dbReference>
<dbReference type="InterPro" id="IPR058627">
    <property type="entry name" value="MdtA-like_C"/>
</dbReference>